<protein>
    <recommendedName>
        <fullName evidence="10">Type II secretion system protein K</fullName>
    </recommendedName>
</protein>
<keyword evidence="13" id="KW-1185">Reference proteome</keyword>
<evidence type="ECO:0000256" key="10">
    <source>
        <dbReference type="PIRNR" id="PIRNR002786"/>
    </source>
</evidence>
<comment type="similarity">
    <text evidence="2 10">Belongs to the GSP K family.</text>
</comment>
<evidence type="ECO:0000256" key="4">
    <source>
        <dbReference type="ARBA" id="ARBA00022475"/>
    </source>
</evidence>
<feature type="domain" description="T2SS protein K first SAM-like" evidence="11">
    <location>
        <begin position="99"/>
        <end position="186"/>
    </location>
</feature>
<evidence type="ECO:0000256" key="6">
    <source>
        <dbReference type="ARBA" id="ARBA00022692"/>
    </source>
</evidence>
<dbReference type="AlphaFoldDB" id="A0A4R5TPT9"/>
<dbReference type="PIRSF" id="PIRSF002786">
    <property type="entry name" value="XcpX"/>
    <property type="match status" value="1"/>
</dbReference>
<reference evidence="12 13" key="1">
    <citation type="submission" date="2019-03" db="EMBL/GenBank/DDBJ databases">
        <title>Luteimonas zhaokaii sp.nov., isolated from the rectal contents of Plateau pika in Yushu, Qinghai Province, China.</title>
        <authorList>
            <person name="Zhang G."/>
        </authorList>
    </citation>
    <scope>NUCLEOTIDE SEQUENCE [LARGE SCALE GENOMIC DNA]</scope>
    <source>
        <strain evidence="12 13">B9</strain>
    </source>
</reference>
<dbReference type="Pfam" id="PF21687">
    <property type="entry name" value="T2SSK_1st"/>
    <property type="match status" value="1"/>
</dbReference>
<keyword evidence="6" id="KW-0812">Transmembrane</keyword>
<evidence type="ECO:0000259" key="11">
    <source>
        <dbReference type="Pfam" id="PF21687"/>
    </source>
</evidence>
<keyword evidence="8" id="KW-1133">Transmembrane helix</keyword>
<dbReference type="InterPro" id="IPR049031">
    <property type="entry name" value="T2SSK_SAM-like_1st"/>
</dbReference>
<dbReference type="Gene3D" id="1.10.40.60">
    <property type="entry name" value="EpsJ-like"/>
    <property type="match status" value="1"/>
</dbReference>
<dbReference type="InterPro" id="IPR005628">
    <property type="entry name" value="GspK"/>
</dbReference>
<evidence type="ECO:0000256" key="1">
    <source>
        <dbReference type="ARBA" id="ARBA00004533"/>
    </source>
</evidence>
<evidence type="ECO:0000256" key="2">
    <source>
        <dbReference type="ARBA" id="ARBA00007246"/>
    </source>
</evidence>
<keyword evidence="3 10" id="KW-0813">Transport</keyword>
<comment type="caution">
    <text evidence="12">The sequence shown here is derived from an EMBL/GenBank/DDBJ whole genome shotgun (WGS) entry which is preliminary data.</text>
</comment>
<evidence type="ECO:0000313" key="12">
    <source>
        <dbReference type="EMBL" id="TDK20628.1"/>
    </source>
</evidence>
<accession>A0A4R5TPT9</accession>
<dbReference type="Proteomes" id="UP000294796">
    <property type="component" value="Unassembled WGS sequence"/>
</dbReference>
<dbReference type="PANTHER" id="PTHR38831:SF2">
    <property type="entry name" value="TYPE II SECRETION SYSTEM PROTEIN K"/>
    <property type="match status" value="1"/>
</dbReference>
<sequence length="280" mass="29587">MRGAALMLVLWLIVLLAALVGAFALSARIEYMQGRTLHAGVAAEQVARAGLEYAMTRVGDPDPRLQWSVDGRPHAWQFDGAEIEVRIVDEAGKIDLNGADARLLSALLRVLGSDPTEADAIAAAILDWRDADDMTQPQGGAEDPQYAAAGLPYGAKDAPFESVAEVLQVLGMTPALFARIEPHLTVHTGLPMPDTRFASGPVLQAVGVDPEPVLAAREQPASPQDALFVGAGSGTYSIDSHARLGDGRQAVLRAVVRTGASGLPGAAYTILRWEEGARPR</sequence>
<keyword evidence="9 10" id="KW-0472">Membrane</keyword>
<dbReference type="GO" id="GO:0005886">
    <property type="term" value="C:plasma membrane"/>
    <property type="evidence" value="ECO:0007669"/>
    <property type="project" value="UniProtKB-SubCell"/>
</dbReference>
<dbReference type="SUPFAM" id="SSF158544">
    <property type="entry name" value="GspK insert domain-like"/>
    <property type="match status" value="1"/>
</dbReference>
<dbReference type="GO" id="GO:0009306">
    <property type="term" value="P:protein secretion"/>
    <property type="evidence" value="ECO:0007669"/>
    <property type="project" value="InterPro"/>
</dbReference>
<evidence type="ECO:0000256" key="5">
    <source>
        <dbReference type="ARBA" id="ARBA00022519"/>
    </source>
</evidence>
<evidence type="ECO:0000256" key="8">
    <source>
        <dbReference type="ARBA" id="ARBA00022989"/>
    </source>
</evidence>
<keyword evidence="7" id="KW-0653">Protein transport</keyword>
<name>A0A4R5TPT9_9GAMM</name>
<dbReference type="InterPro" id="IPR038072">
    <property type="entry name" value="GspK_central_sf"/>
</dbReference>
<proteinExistence type="inferred from homology"/>
<keyword evidence="4 10" id="KW-1003">Cell membrane</keyword>
<dbReference type="RefSeq" id="WP_133323506.1">
    <property type="nucleotide sequence ID" value="NZ_SMTF01000018.1"/>
</dbReference>
<dbReference type="OrthoDB" id="9181871at2"/>
<dbReference type="PANTHER" id="PTHR38831">
    <property type="entry name" value="TYPE II SECRETION SYSTEM PROTEIN K"/>
    <property type="match status" value="1"/>
</dbReference>
<dbReference type="EMBL" id="SMTF01000018">
    <property type="protein sequence ID" value="TDK20628.1"/>
    <property type="molecule type" value="Genomic_DNA"/>
</dbReference>
<evidence type="ECO:0000256" key="9">
    <source>
        <dbReference type="ARBA" id="ARBA00023136"/>
    </source>
</evidence>
<evidence type="ECO:0000313" key="13">
    <source>
        <dbReference type="Proteomes" id="UP000294796"/>
    </source>
</evidence>
<organism evidence="12 13">
    <name type="scientific">Luteimonas aestuarii</name>
    <dbReference type="NCBI Taxonomy" id="453837"/>
    <lineage>
        <taxon>Bacteria</taxon>
        <taxon>Pseudomonadati</taxon>
        <taxon>Pseudomonadota</taxon>
        <taxon>Gammaproteobacteria</taxon>
        <taxon>Lysobacterales</taxon>
        <taxon>Lysobacteraceae</taxon>
        <taxon>Luteimonas</taxon>
    </lineage>
</organism>
<keyword evidence="5 10" id="KW-0997">Cell inner membrane</keyword>
<evidence type="ECO:0000256" key="3">
    <source>
        <dbReference type="ARBA" id="ARBA00022448"/>
    </source>
</evidence>
<evidence type="ECO:0000256" key="7">
    <source>
        <dbReference type="ARBA" id="ARBA00022927"/>
    </source>
</evidence>
<gene>
    <name evidence="12" type="ORF">E2F46_15565</name>
</gene>
<comment type="subcellular location">
    <subcellularLocation>
        <location evidence="1 10">Cell inner membrane</location>
    </subcellularLocation>
</comment>